<keyword evidence="1" id="KW-0812">Transmembrane</keyword>
<gene>
    <name evidence="2" type="ORF">ENL41_03420</name>
</gene>
<dbReference type="Pfam" id="PF04350">
    <property type="entry name" value="PilO"/>
    <property type="match status" value="1"/>
</dbReference>
<evidence type="ECO:0000256" key="1">
    <source>
        <dbReference type="SAM" id="Phobius"/>
    </source>
</evidence>
<keyword evidence="1" id="KW-1133">Transmembrane helix</keyword>
<dbReference type="AlphaFoldDB" id="A0A7C5M6R3"/>
<dbReference type="InterPro" id="IPR014717">
    <property type="entry name" value="Transl_elong_EF1B/ribsomal_bS6"/>
</dbReference>
<dbReference type="GO" id="GO:0043683">
    <property type="term" value="P:type IV pilus assembly"/>
    <property type="evidence" value="ECO:0007669"/>
    <property type="project" value="InterPro"/>
</dbReference>
<feature type="transmembrane region" description="Helical" evidence="1">
    <location>
        <begin position="12"/>
        <end position="32"/>
    </location>
</feature>
<dbReference type="PANTHER" id="PTHR39555:SF1">
    <property type="entry name" value="TYPE IV PILUS INNER MEMBRANE COMPONENT PILO"/>
    <property type="match status" value="1"/>
</dbReference>
<evidence type="ECO:0008006" key="3">
    <source>
        <dbReference type="Google" id="ProtNLM"/>
    </source>
</evidence>
<reference evidence="2" key="1">
    <citation type="journal article" date="2020" name="mSystems">
        <title>Genome- and Community-Level Interaction Insights into Carbon Utilization and Element Cycling Functions of Hydrothermarchaeota in Hydrothermal Sediment.</title>
        <authorList>
            <person name="Zhou Z."/>
            <person name="Liu Y."/>
            <person name="Xu W."/>
            <person name="Pan J."/>
            <person name="Luo Z.H."/>
            <person name="Li M."/>
        </authorList>
    </citation>
    <scope>NUCLEOTIDE SEQUENCE [LARGE SCALE GENOMIC DNA]</scope>
    <source>
        <strain evidence="2">HyVt-94</strain>
    </source>
</reference>
<proteinExistence type="predicted"/>
<dbReference type="EMBL" id="DRTV01000243">
    <property type="protein sequence ID" value="HHF58455.1"/>
    <property type="molecule type" value="Genomic_DNA"/>
</dbReference>
<comment type="caution">
    <text evidence="2">The sequence shown here is derived from an EMBL/GenBank/DDBJ whole genome shotgun (WGS) entry which is preliminary data.</text>
</comment>
<dbReference type="InterPro" id="IPR007445">
    <property type="entry name" value="PilO"/>
</dbReference>
<evidence type="ECO:0000313" key="2">
    <source>
        <dbReference type="EMBL" id="HHF58455.1"/>
    </source>
</evidence>
<dbReference type="Gene3D" id="3.30.70.60">
    <property type="match status" value="1"/>
</dbReference>
<accession>A0A7C5M6R3</accession>
<dbReference type="PANTHER" id="PTHR39555">
    <property type="entry name" value="FIMBRIAL ASSEMBLY PROTEIN PILO-LIKE PROTEIN-RELATED"/>
    <property type="match status" value="1"/>
</dbReference>
<sequence length="196" mass="22751">MGKLKSPPVIWGVAIVLYILYIIFFFTTIYSGKSRKLRETERIYRTELKSVERLRDYVKDYDKIIAEKDSLLALWEETKKFLPAEERMEKWLSEISAMGITSGIEIKSFKPGTPIQKELYLEYPIDVEIVSGYHELGAFLSLIANSERIMRIEDLQLSQNISEEEPEQTVKARMRIMCYVYHPATVATQQTGGRRG</sequence>
<protein>
    <recommendedName>
        <fullName evidence="3">Type 4a pilus biogenesis protein PilO</fullName>
    </recommendedName>
</protein>
<keyword evidence="1" id="KW-0472">Membrane</keyword>
<dbReference type="Proteomes" id="UP000886014">
    <property type="component" value="Unassembled WGS sequence"/>
</dbReference>
<name>A0A7C5M6R3_UNCW3</name>
<organism evidence="2">
    <name type="scientific">candidate division WOR-3 bacterium</name>
    <dbReference type="NCBI Taxonomy" id="2052148"/>
    <lineage>
        <taxon>Bacteria</taxon>
        <taxon>Bacteria division WOR-3</taxon>
    </lineage>
</organism>
<dbReference type="GO" id="GO:0043107">
    <property type="term" value="P:type IV pilus-dependent motility"/>
    <property type="evidence" value="ECO:0007669"/>
    <property type="project" value="InterPro"/>
</dbReference>